<dbReference type="AlphaFoldDB" id="A0AA38LIM4"/>
<dbReference type="Proteomes" id="UP000824469">
    <property type="component" value="Unassembled WGS sequence"/>
</dbReference>
<dbReference type="EMBL" id="JAHRHJ020000003">
    <property type="protein sequence ID" value="KAH9324020.1"/>
    <property type="molecule type" value="Genomic_DNA"/>
</dbReference>
<keyword evidence="2" id="KW-1185">Reference proteome</keyword>
<gene>
    <name evidence="1" type="ORF">KI387_044477</name>
</gene>
<accession>A0AA38LIM4</accession>
<evidence type="ECO:0000313" key="1">
    <source>
        <dbReference type="EMBL" id="KAH9324020.1"/>
    </source>
</evidence>
<name>A0AA38LIM4_TAXCH</name>
<protein>
    <submittedName>
        <fullName evidence="1">Uncharacterized protein</fullName>
    </submittedName>
</protein>
<sequence length="62" mass="7343">MDWQIDDASITDRYRQWWETHLRAIPPRLGQLDLVHHHSEERFPTGVGDYFDYPVGYGADIV</sequence>
<feature type="non-terminal residue" evidence="1">
    <location>
        <position position="62"/>
    </location>
</feature>
<evidence type="ECO:0000313" key="2">
    <source>
        <dbReference type="Proteomes" id="UP000824469"/>
    </source>
</evidence>
<organism evidence="1 2">
    <name type="scientific">Taxus chinensis</name>
    <name type="common">Chinese yew</name>
    <name type="synonym">Taxus wallichiana var. chinensis</name>
    <dbReference type="NCBI Taxonomy" id="29808"/>
    <lineage>
        <taxon>Eukaryota</taxon>
        <taxon>Viridiplantae</taxon>
        <taxon>Streptophyta</taxon>
        <taxon>Embryophyta</taxon>
        <taxon>Tracheophyta</taxon>
        <taxon>Spermatophyta</taxon>
        <taxon>Pinopsida</taxon>
        <taxon>Pinidae</taxon>
        <taxon>Conifers II</taxon>
        <taxon>Cupressales</taxon>
        <taxon>Taxaceae</taxon>
        <taxon>Taxus</taxon>
    </lineage>
</organism>
<proteinExistence type="predicted"/>
<reference evidence="1 2" key="1">
    <citation type="journal article" date="2021" name="Nat. Plants">
        <title>The Taxus genome provides insights into paclitaxel biosynthesis.</title>
        <authorList>
            <person name="Xiong X."/>
            <person name="Gou J."/>
            <person name="Liao Q."/>
            <person name="Li Y."/>
            <person name="Zhou Q."/>
            <person name="Bi G."/>
            <person name="Li C."/>
            <person name="Du R."/>
            <person name="Wang X."/>
            <person name="Sun T."/>
            <person name="Guo L."/>
            <person name="Liang H."/>
            <person name="Lu P."/>
            <person name="Wu Y."/>
            <person name="Zhang Z."/>
            <person name="Ro D.K."/>
            <person name="Shang Y."/>
            <person name="Huang S."/>
            <person name="Yan J."/>
        </authorList>
    </citation>
    <scope>NUCLEOTIDE SEQUENCE [LARGE SCALE GENOMIC DNA]</scope>
    <source>
        <strain evidence="1">Ta-2019</strain>
    </source>
</reference>
<comment type="caution">
    <text evidence="1">The sequence shown here is derived from an EMBL/GenBank/DDBJ whole genome shotgun (WGS) entry which is preliminary data.</text>
</comment>